<evidence type="ECO:0000313" key="1">
    <source>
        <dbReference type="EMBL" id="EXL93507.1"/>
    </source>
</evidence>
<organism evidence="1">
    <name type="scientific">Fusarium odoratissimum (strain NRRL 54006)</name>
    <dbReference type="NCBI Taxonomy" id="1089451"/>
    <lineage>
        <taxon>Eukaryota</taxon>
        <taxon>Fungi</taxon>
        <taxon>Dikarya</taxon>
        <taxon>Ascomycota</taxon>
        <taxon>Pezizomycotina</taxon>
        <taxon>Sordariomycetes</taxon>
        <taxon>Hypocreomycetidae</taxon>
        <taxon>Hypocreales</taxon>
        <taxon>Nectriaceae</taxon>
        <taxon>Fusarium</taxon>
        <taxon>Fusarium oxysporum species complex</taxon>
        <taxon>Fusarium oxysporum f. sp. cubense (strain race 4)</taxon>
    </lineage>
</organism>
<dbReference type="HOGENOM" id="CLU_2015394_0_0_1"/>
<protein>
    <submittedName>
        <fullName evidence="1">Uncharacterized protein</fullName>
    </submittedName>
</protein>
<reference evidence="1" key="1">
    <citation type="submission" date="2011-11" db="EMBL/GenBank/DDBJ databases">
        <title>The Genome Sequence of Fusarium oxysporum II5.</title>
        <authorList>
            <consortium name="The Broad Institute Genome Sequencing Platform"/>
            <person name="Ma L.-J."/>
            <person name="Gale L.R."/>
            <person name="Schwartz D.C."/>
            <person name="Zhou S."/>
            <person name="Corby-Kistler H."/>
            <person name="Young S.K."/>
            <person name="Zeng Q."/>
            <person name="Gargeya S."/>
            <person name="Fitzgerald M."/>
            <person name="Haas B."/>
            <person name="Abouelleil A."/>
            <person name="Alvarado L."/>
            <person name="Arachchi H.M."/>
            <person name="Berlin A."/>
            <person name="Brown A."/>
            <person name="Chapman S.B."/>
            <person name="Chen Z."/>
            <person name="Dunbar C."/>
            <person name="Freedman E."/>
            <person name="Gearin G."/>
            <person name="Goldberg J."/>
            <person name="Griggs A."/>
            <person name="Gujja S."/>
            <person name="Heiman D."/>
            <person name="Howarth C."/>
            <person name="Larson L."/>
            <person name="Lui A."/>
            <person name="MacDonald P.J.P."/>
            <person name="Montmayeur A."/>
            <person name="Murphy C."/>
            <person name="Neiman D."/>
            <person name="Pearson M."/>
            <person name="Priest M."/>
            <person name="Roberts A."/>
            <person name="Saif S."/>
            <person name="Shea T."/>
            <person name="Shenoy N."/>
            <person name="Sisk P."/>
            <person name="Stolte C."/>
            <person name="Sykes S."/>
            <person name="Wortman J."/>
            <person name="Nusbaum C."/>
            <person name="Birren B."/>
        </authorList>
    </citation>
    <scope>NUCLEOTIDE SEQUENCE [LARGE SCALE GENOMIC DNA]</scope>
    <source>
        <strain evidence="1">54006</strain>
    </source>
</reference>
<dbReference type="GeneID" id="42038815"/>
<accession>X0IX65</accession>
<dbReference type="VEuPathDB" id="FungiDB:FOIG_13640"/>
<gene>
    <name evidence="1" type="ORF">FOIG_13640</name>
</gene>
<dbReference type="RefSeq" id="XP_031055597.1">
    <property type="nucleotide sequence ID" value="XM_031214800.1"/>
</dbReference>
<reference evidence="1" key="2">
    <citation type="submission" date="2012-05" db="EMBL/GenBank/DDBJ databases">
        <title>The Genome Annotation of Fusarium oxysporum II5.</title>
        <authorList>
            <consortium name="The Broad Institute Genomics Platform"/>
            <person name="Ma L.-J."/>
            <person name="Corby-Kistler H."/>
            <person name="Broz K."/>
            <person name="Gale L.R."/>
            <person name="Jonkers W."/>
            <person name="O'Donnell K."/>
            <person name="Ploetz R."/>
            <person name="Steinberg C."/>
            <person name="Schwartz D.C."/>
            <person name="VanEtten H."/>
            <person name="Zhou S."/>
            <person name="Young S.K."/>
            <person name="Zeng Q."/>
            <person name="Gargeya S."/>
            <person name="Fitzgerald M."/>
            <person name="Abouelleil A."/>
            <person name="Alvarado L."/>
            <person name="Chapman S.B."/>
            <person name="Gainer-Dewar J."/>
            <person name="Goldberg J."/>
            <person name="Griggs A."/>
            <person name="Gujja S."/>
            <person name="Hansen M."/>
            <person name="Howarth C."/>
            <person name="Imamovic A."/>
            <person name="Ireland A."/>
            <person name="Larimer J."/>
            <person name="McCowan C."/>
            <person name="Murphy C."/>
            <person name="Pearson M."/>
            <person name="Poon T.W."/>
            <person name="Priest M."/>
            <person name="Roberts A."/>
            <person name="Saif S."/>
            <person name="Shea T."/>
            <person name="Sykes S."/>
            <person name="Wortman J."/>
            <person name="Nusbaum C."/>
            <person name="Birren B."/>
        </authorList>
    </citation>
    <scope>NUCLEOTIDE SEQUENCE</scope>
    <source>
        <strain evidence="1">54006</strain>
    </source>
</reference>
<dbReference type="EMBL" id="JH658302">
    <property type="protein sequence ID" value="EXL93507.1"/>
    <property type="molecule type" value="Genomic_DNA"/>
</dbReference>
<dbReference type="Proteomes" id="UP000030685">
    <property type="component" value="Unassembled WGS sequence"/>
</dbReference>
<name>X0IX65_FUSO5</name>
<dbReference type="AlphaFoldDB" id="X0IX65"/>
<sequence>MACPGGHGLKFSKITWNCAGGKEEVQETAIMTTTAHPTHIPGCAALTNPVNYTGLCPDRDISELVTRNVFMWMREMDGFPISELDIYKHGWFGDGDSDDDDSNCAEGDGGSTIDCNLSVTVGG</sequence>
<proteinExistence type="predicted"/>